<keyword evidence="2" id="KW-0813">Transport</keyword>
<evidence type="ECO:0000256" key="2">
    <source>
        <dbReference type="ARBA" id="ARBA00022448"/>
    </source>
</evidence>
<dbReference type="Ensembl" id="ENSLLET00000030882.1">
    <property type="protein sequence ID" value="ENSLLEP00000029735.1"/>
    <property type="gene ID" value="ENSLLEG00000018820.1"/>
</dbReference>
<feature type="transmembrane region" description="Helical" evidence="6">
    <location>
        <begin position="113"/>
        <end position="134"/>
    </location>
</feature>
<dbReference type="Pfam" id="PF02487">
    <property type="entry name" value="CLN3"/>
    <property type="match status" value="1"/>
</dbReference>
<sequence length="182" mass="19370">LPASSGFLRPPDGSAPRPPLRSPAFSWFPSSSCGSVLLGVLPPLRAVTREVSLFSLIAFSFLLRYQMLYQAGVFDSAIPSSHCFIGFLVVFQCIVATFLLLGVAYLFLPSLGLAVICLIILFEGLLGGAAYVNAFHNIAEDSKPEHKEFSMAVACVSDTLGISLSGAVAIPVHNYFCGLPTP</sequence>
<evidence type="ECO:0000313" key="7">
    <source>
        <dbReference type="Ensembl" id="ENSLLEP00000029735.1"/>
    </source>
</evidence>
<dbReference type="PRINTS" id="PR01315">
    <property type="entry name" value="BATTENIN"/>
</dbReference>
<dbReference type="GO" id="GO:0007040">
    <property type="term" value="P:lysosome organization"/>
    <property type="evidence" value="ECO:0007669"/>
    <property type="project" value="TreeGrafter"/>
</dbReference>
<proteinExistence type="inferred from homology"/>
<reference evidence="7" key="2">
    <citation type="submission" date="2025-09" db="UniProtKB">
        <authorList>
            <consortium name="Ensembl"/>
        </authorList>
    </citation>
    <scope>IDENTIFICATION</scope>
</reference>
<dbReference type="Proteomes" id="UP000694569">
    <property type="component" value="Unplaced"/>
</dbReference>
<comment type="caution">
    <text evidence="6">Lacks conserved residue(s) required for the propagation of feature annotation.</text>
</comment>
<dbReference type="GO" id="GO:0005765">
    <property type="term" value="C:lysosomal membrane"/>
    <property type="evidence" value="ECO:0007669"/>
    <property type="project" value="UniProtKB-SubCell"/>
</dbReference>
<dbReference type="OrthoDB" id="5965864at2759"/>
<feature type="transmembrane region" description="Helical" evidence="6">
    <location>
        <begin position="84"/>
        <end position="107"/>
    </location>
</feature>
<reference evidence="7" key="1">
    <citation type="submission" date="2025-08" db="UniProtKB">
        <authorList>
            <consortium name="Ensembl"/>
        </authorList>
    </citation>
    <scope>IDENTIFICATION</scope>
</reference>
<organism evidence="7 8">
    <name type="scientific">Leptobrachium leishanense</name>
    <name type="common">Leishan spiny toad</name>
    <dbReference type="NCBI Taxonomy" id="445787"/>
    <lineage>
        <taxon>Eukaryota</taxon>
        <taxon>Metazoa</taxon>
        <taxon>Chordata</taxon>
        <taxon>Craniata</taxon>
        <taxon>Vertebrata</taxon>
        <taxon>Euteleostomi</taxon>
        <taxon>Amphibia</taxon>
        <taxon>Batrachia</taxon>
        <taxon>Anura</taxon>
        <taxon>Pelobatoidea</taxon>
        <taxon>Megophryidae</taxon>
        <taxon>Leptobrachium</taxon>
    </lineage>
</organism>
<keyword evidence="5 6" id="KW-0472">Membrane</keyword>
<dbReference type="InterPro" id="IPR003492">
    <property type="entry name" value="Battenin_disease_Cln3"/>
</dbReference>
<accession>A0A8C5PYF7</accession>
<keyword evidence="4 6" id="KW-1133">Transmembrane helix</keyword>
<comment type="similarity">
    <text evidence="6">Belongs to the battenin family.</text>
</comment>
<evidence type="ECO:0000256" key="3">
    <source>
        <dbReference type="ARBA" id="ARBA00022692"/>
    </source>
</evidence>
<protein>
    <recommendedName>
        <fullName evidence="6">Battenin</fullName>
    </recommendedName>
</protein>
<evidence type="ECO:0000256" key="4">
    <source>
        <dbReference type="ARBA" id="ARBA00022989"/>
    </source>
</evidence>
<name>A0A8C5PYF7_9ANUR</name>
<evidence type="ECO:0000313" key="8">
    <source>
        <dbReference type="Proteomes" id="UP000694569"/>
    </source>
</evidence>
<evidence type="ECO:0000256" key="1">
    <source>
        <dbReference type="ARBA" id="ARBA00004127"/>
    </source>
</evidence>
<dbReference type="GO" id="GO:0051453">
    <property type="term" value="P:regulation of intracellular pH"/>
    <property type="evidence" value="ECO:0007669"/>
    <property type="project" value="TreeGrafter"/>
</dbReference>
<dbReference type="PANTHER" id="PTHR10981">
    <property type="entry name" value="BATTENIN"/>
    <property type="match status" value="1"/>
</dbReference>
<keyword evidence="8" id="KW-1185">Reference proteome</keyword>
<evidence type="ECO:0000256" key="6">
    <source>
        <dbReference type="RuleBase" id="RU361113"/>
    </source>
</evidence>
<feature type="transmembrane region" description="Helical" evidence="6">
    <location>
        <begin position="46"/>
        <end position="63"/>
    </location>
</feature>
<evidence type="ECO:0000256" key="5">
    <source>
        <dbReference type="ARBA" id="ARBA00023136"/>
    </source>
</evidence>
<dbReference type="GeneTree" id="ENSGT00390000003249"/>
<dbReference type="GO" id="GO:0012505">
    <property type="term" value="C:endomembrane system"/>
    <property type="evidence" value="ECO:0007669"/>
    <property type="project" value="UniProtKB-SubCell"/>
</dbReference>
<keyword evidence="3 6" id="KW-0812">Transmembrane</keyword>
<dbReference type="PANTHER" id="PTHR10981:SF0">
    <property type="entry name" value="BATTENIN"/>
    <property type="match status" value="1"/>
</dbReference>
<keyword evidence="6" id="KW-0458">Lysosome</keyword>
<comment type="subcellular location">
    <subcellularLocation>
        <location evidence="1">Endomembrane system</location>
        <topology evidence="1">Multi-pass membrane protein</topology>
    </subcellularLocation>
    <subcellularLocation>
        <location evidence="6">Lysosome membrane</location>
        <topology evidence="6">Multi-pass membrane protein</topology>
    </subcellularLocation>
</comment>
<dbReference type="AlphaFoldDB" id="A0A8C5PYF7"/>